<dbReference type="Proteomes" id="UP001438953">
    <property type="component" value="Unassembled WGS sequence"/>
</dbReference>
<name>A0ABV1SKL4_9RHOB</name>
<dbReference type="RefSeq" id="WP_350938779.1">
    <property type="nucleotide sequence ID" value="NZ_JAYWLC010000018.1"/>
</dbReference>
<protein>
    <submittedName>
        <fullName evidence="1">Uncharacterized protein</fullName>
    </submittedName>
</protein>
<gene>
    <name evidence="1" type="ORF">VSX56_16910</name>
</gene>
<sequence>MDVMSIDHPDKAEWYLNVGNFSTTPLENFEFILLDQDRHIVGSPRRAARLVQNSNIGANFMVDVRSDQFLVDGYRGWICASGDVSGSNTRAYFTVELEGHPDADEMQMFSVIKNDVTAEPTIVCQN</sequence>
<proteinExistence type="predicted"/>
<dbReference type="EMBL" id="JAYWLC010000018">
    <property type="protein sequence ID" value="MER5173447.1"/>
    <property type="molecule type" value="Genomic_DNA"/>
</dbReference>
<reference evidence="1 2" key="1">
    <citation type="submission" date="2024-06" db="EMBL/GenBank/DDBJ databases">
        <title>Thioclava kandeliae sp. nov. from a rhizosphere soil sample of Kandelia candel in a mangrove.</title>
        <authorList>
            <person name="Mu T."/>
        </authorList>
    </citation>
    <scope>NUCLEOTIDE SEQUENCE [LARGE SCALE GENOMIC DNA]</scope>
    <source>
        <strain evidence="1 2">CPCC 100088</strain>
    </source>
</reference>
<evidence type="ECO:0000313" key="2">
    <source>
        <dbReference type="Proteomes" id="UP001438953"/>
    </source>
</evidence>
<accession>A0ABV1SKL4</accession>
<evidence type="ECO:0000313" key="1">
    <source>
        <dbReference type="EMBL" id="MER5173447.1"/>
    </source>
</evidence>
<keyword evidence="2" id="KW-1185">Reference proteome</keyword>
<organism evidence="1 2">
    <name type="scientific">Thioclava kandeliae</name>
    <dbReference type="NCBI Taxonomy" id="3070818"/>
    <lineage>
        <taxon>Bacteria</taxon>
        <taxon>Pseudomonadati</taxon>
        <taxon>Pseudomonadota</taxon>
        <taxon>Alphaproteobacteria</taxon>
        <taxon>Rhodobacterales</taxon>
        <taxon>Paracoccaceae</taxon>
        <taxon>Thioclava</taxon>
    </lineage>
</organism>
<comment type="caution">
    <text evidence="1">The sequence shown here is derived from an EMBL/GenBank/DDBJ whole genome shotgun (WGS) entry which is preliminary data.</text>
</comment>